<keyword evidence="2" id="KW-1185">Reference proteome</keyword>
<dbReference type="PROSITE" id="PS51257">
    <property type="entry name" value="PROKAR_LIPOPROTEIN"/>
    <property type="match status" value="1"/>
</dbReference>
<dbReference type="RefSeq" id="WP_145354138.1">
    <property type="nucleotide sequence ID" value="NZ_CP036262.1"/>
</dbReference>
<dbReference type="AlphaFoldDB" id="A0A517MM06"/>
<accession>A0A517MM06</accession>
<organism evidence="1 2">
    <name type="scientific">Roseimaritima multifibrata</name>
    <dbReference type="NCBI Taxonomy" id="1930274"/>
    <lineage>
        <taxon>Bacteria</taxon>
        <taxon>Pseudomonadati</taxon>
        <taxon>Planctomycetota</taxon>
        <taxon>Planctomycetia</taxon>
        <taxon>Pirellulales</taxon>
        <taxon>Pirellulaceae</taxon>
        <taxon>Roseimaritima</taxon>
    </lineage>
</organism>
<evidence type="ECO:0008006" key="3">
    <source>
        <dbReference type="Google" id="ProtNLM"/>
    </source>
</evidence>
<gene>
    <name evidence="1" type="ORF">FF011L_47230</name>
</gene>
<dbReference type="KEGG" id="rml:FF011L_47230"/>
<proteinExistence type="predicted"/>
<reference evidence="1 2" key="1">
    <citation type="submission" date="2019-02" db="EMBL/GenBank/DDBJ databases">
        <title>Deep-cultivation of Planctomycetes and their phenomic and genomic characterization uncovers novel biology.</title>
        <authorList>
            <person name="Wiegand S."/>
            <person name="Jogler M."/>
            <person name="Boedeker C."/>
            <person name="Pinto D."/>
            <person name="Vollmers J."/>
            <person name="Rivas-Marin E."/>
            <person name="Kohn T."/>
            <person name="Peeters S.H."/>
            <person name="Heuer A."/>
            <person name="Rast P."/>
            <person name="Oberbeckmann S."/>
            <person name="Bunk B."/>
            <person name="Jeske O."/>
            <person name="Meyerdierks A."/>
            <person name="Storesund J.E."/>
            <person name="Kallscheuer N."/>
            <person name="Luecker S."/>
            <person name="Lage O.M."/>
            <person name="Pohl T."/>
            <person name="Merkel B.J."/>
            <person name="Hornburger P."/>
            <person name="Mueller R.-W."/>
            <person name="Bruemmer F."/>
            <person name="Labrenz M."/>
            <person name="Spormann A.M."/>
            <person name="Op den Camp H."/>
            <person name="Overmann J."/>
            <person name="Amann R."/>
            <person name="Jetten M.S.M."/>
            <person name="Mascher T."/>
            <person name="Medema M.H."/>
            <person name="Devos D.P."/>
            <person name="Kaster A.-K."/>
            <person name="Ovreas L."/>
            <person name="Rohde M."/>
            <person name="Galperin M.Y."/>
            <person name="Jogler C."/>
        </authorList>
    </citation>
    <scope>NUCLEOTIDE SEQUENCE [LARGE SCALE GENOMIC DNA]</scope>
    <source>
        <strain evidence="1 2">FF011L</strain>
    </source>
</reference>
<dbReference type="EMBL" id="CP036262">
    <property type="protein sequence ID" value="QDS95922.1"/>
    <property type="molecule type" value="Genomic_DNA"/>
</dbReference>
<protein>
    <recommendedName>
        <fullName evidence="3">YtkA-like domain-containing protein</fullName>
    </recommendedName>
</protein>
<evidence type="ECO:0000313" key="1">
    <source>
        <dbReference type="EMBL" id="QDS95922.1"/>
    </source>
</evidence>
<sequence>MNKKYATLPNSKADHQSGPLVFLIFVMAILGCSQEQETPKADSVSILKIPTVEPEESFRSILATRDERQFIAGETLRIETERKFSVDSPPERIVLQMRMNTQGKSVTFASGRFNNTGKGIYTCTIEIPKNAGEYDVLMKSKGSFIGRGRITVLAEAKDLL</sequence>
<name>A0A517MM06_9BACT</name>
<dbReference type="Proteomes" id="UP000320672">
    <property type="component" value="Chromosome"/>
</dbReference>
<evidence type="ECO:0000313" key="2">
    <source>
        <dbReference type="Proteomes" id="UP000320672"/>
    </source>
</evidence>